<evidence type="ECO:0000313" key="3">
    <source>
        <dbReference type="Proteomes" id="UP000680348"/>
    </source>
</evidence>
<sequence>MRVRHFDRLGNGGLDFTELGFGSAPLGNLYRPISEDEAQAVLEAAWDGGIRYYDTAPLYGLGLSETRLNRFLRGKRRDDYVLSTKIGRLLQVCAPEERTGIGKFFDTPSRREVYDYSRDGVLRSFEASLERLGVDRVDILFAHDLDIFTHGSKETADARIEEFMASGYDALVSLRDQGVIKAFGAGINEWEMAQALAERGDFDIFLLAGRYTLLEQEALNSFLPLCEQRGIGIVLGGPYNSGILATGAKPGAMYNYSEAPPEILKRVERIEAMCARHGVRLIEAALRFPFAHYSVVSVIPGGQRVSEVVSNLELMKADNPAAFWQDLKAEGLLHPAAPTPEASLDARSG</sequence>
<comment type="caution">
    <text evidence="2">The sequence shown here is derived from an EMBL/GenBank/DDBJ whole genome shotgun (WGS) entry which is preliminary data.</text>
</comment>
<accession>A0A942I9L9</accession>
<evidence type="ECO:0000313" key="2">
    <source>
        <dbReference type="EMBL" id="MBS3649521.1"/>
    </source>
</evidence>
<dbReference type="GO" id="GO:0005829">
    <property type="term" value="C:cytosol"/>
    <property type="evidence" value="ECO:0007669"/>
    <property type="project" value="TreeGrafter"/>
</dbReference>
<dbReference type="InterPro" id="IPR023210">
    <property type="entry name" value="NADP_OxRdtase_dom"/>
</dbReference>
<evidence type="ECO:0000259" key="1">
    <source>
        <dbReference type="Pfam" id="PF00248"/>
    </source>
</evidence>
<dbReference type="AlphaFoldDB" id="A0A942I9L9"/>
<name>A0A942I9L9_9HYPH</name>
<protein>
    <submittedName>
        <fullName evidence="2">Aldo/keto reductase</fullName>
    </submittedName>
</protein>
<gene>
    <name evidence="2" type="ORF">KEU06_12970</name>
</gene>
<dbReference type="EMBL" id="JAGWCR010000006">
    <property type="protein sequence ID" value="MBS3649521.1"/>
    <property type="molecule type" value="Genomic_DNA"/>
</dbReference>
<dbReference type="RefSeq" id="WP_188255080.1">
    <property type="nucleotide sequence ID" value="NZ_JABVCF010000006.1"/>
</dbReference>
<dbReference type="SUPFAM" id="SSF51430">
    <property type="entry name" value="NAD(P)-linked oxidoreductase"/>
    <property type="match status" value="1"/>
</dbReference>
<dbReference type="GO" id="GO:0016491">
    <property type="term" value="F:oxidoreductase activity"/>
    <property type="evidence" value="ECO:0007669"/>
    <property type="project" value="InterPro"/>
</dbReference>
<dbReference type="InterPro" id="IPR020471">
    <property type="entry name" value="AKR"/>
</dbReference>
<keyword evidence="3" id="KW-1185">Reference proteome</keyword>
<dbReference type="PANTHER" id="PTHR42686:SF1">
    <property type="entry name" value="GH17980P-RELATED"/>
    <property type="match status" value="1"/>
</dbReference>
<organism evidence="2 3">
    <name type="scientific">Pseudaminobacter soli</name>
    <name type="common">ex Zhang et al. 2022</name>
    <dbReference type="NCBI Taxonomy" id="2831468"/>
    <lineage>
        <taxon>Bacteria</taxon>
        <taxon>Pseudomonadati</taxon>
        <taxon>Pseudomonadota</taxon>
        <taxon>Alphaproteobacteria</taxon>
        <taxon>Hyphomicrobiales</taxon>
        <taxon>Phyllobacteriaceae</taxon>
        <taxon>Pseudaminobacter</taxon>
    </lineage>
</organism>
<dbReference type="Proteomes" id="UP000680348">
    <property type="component" value="Unassembled WGS sequence"/>
</dbReference>
<dbReference type="Pfam" id="PF00248">
    <property type="entry name" value="Aldo_ket_red"/>
    <property type="match status" value="1"/>
</dbReference>
<dbReference type="PANTHER" id="PTHR42686">
    <property type="entry name" value="GH17980P-RELATED"/>
    <property type="match status" value="1"/>
</dbReference>
<reference evidence="2" key="1">
    <citation type="submission" date="2021-04" db="EMBL/GenBank/DDBJ databases">
        <title>Pseudaminobacter soli sp. nov., isolated from paddy soil contaminated by heavy metals.</title>
        <authorList>
            <person name="Zhang K."/>
        </authorList>
    </citation>
    <scope>NUCLEOTIDE SEQUENCE</scope>
    <source>
        <strain evidence="2">19-2017</strain>
    </source>
</reference>
<dbReference type="Gene3D" id="3.20.20.100">
    <property type="entry name" value="NADP-dependent oxidoreductase domain"/>
    <property type="match status" value="1"/>
</dbReference>
<dbReference type="InterPro" id="IPR036812">
    <property type="entry name" value="NAD(P)_OxRdtase_dom_sf"/>
</dbReference>
<feature type="domain" description="NADP-dependent oxidoreductase" evidence="1">
    <location>
        <begin position="18"/>
        <end position="325"/>
    </location>
</feature>
<proteinExistence type="predicted"/>